<dbReference type="GO" id="GO:0016491">
    <property type="term" value="F:oxidoreductase activity"/>
    <property type="evidence" value="ECO:0007669"/>
    <property type="project" value="UniProtKB-KW"/>
</dbReference>
<sequence>MYSTTNILITGASRGIGKGLVAAYLNSPNTTVVAAVRQTASAGSLHSLATASGSRLVVVEIDVASVDSIKRGIASLKLVHGIDSLDVVLANAGVAAVSPSLSKIDVSVIQPFVDVNAYGQLELFMAVAPLLRKARIGAPGKFMYMSSLGGSLTTMNTAAPLSAYGASKALGNFLFKWLSLEQQDIIVWSQHPGIVATDMAQIAFESLKGVVEFDFEAQAVSVEQSCQDILRIVHNATLEETHGKFLGPDGGELPW</sequence>
<keyword evidence="3" id="KW-0560">Oxidoreductase</keyword>
<evidence type="ECO:0008006" key="6">
    <source>
        <dbReference type="Google" id="ProtNLM"/>
    </source>
</evidence>
<evidence type="ECO:0000313" key="4">
    <source>
        <dbReference type="EMBL" id="KAF3032464.1"/>
    </source>
</evidence>
<gene>
    <name evidence="4" type="ORF">E8E12_002698</name>
</gene>
<dbReference type="Proteomes" id="UP000758155">
    <property type="component" value="Unassembled WGS sequence"/>
</dbReference>
<dbReference type="PANTHER" id="PTHR43544">
    <property type="entry name" value="SHORT-CHAIN DEHYDROGENASE/REDUCTASE"/>
    <property type="match status" value="1"/>
</dbReference>
<comment type="caution">
    <text evidence="4">The sequence shown here is derived from an EMBL/GenBank/DDBJ whole genome shotgun (WGS) entry which is preliminary data.</text>
</comment>
<dbReference type="EMBL" id="SWKV01000100">
    <property type="protein sequence ID" value="KAF3032464.1"/>
    <property type="molecule type" value="Genomic_DNA"/>
</dbReference>
<dbReference type="PANTHER" id="PTHR43544:SF7">
    <property type="entry name" value="NADB-LER2"/>
    <property type="match status" value="1"/>
</dbReference>
<evidence type="ECO:0000256" key="1">
    <source>
        <dbReference type="ARBA" id="ARBA00006484"/>
    </source>
</evidence>
<keyword evidence="2" id="KW-0521">NADP</keyword>
<comment type="similarity">
    <text evidence="1">Belongs to the short-chain dehydrogenases/reductases (SDR) family.</text>
</comment>
<dbReference type="PRINTS" id="PR00081">
    <property type="entry name" value="GDHRDH"/>
</dbReference>
<name>A0A9P4WHG4_9PLEO</name>
<dbReference type="InterPro" id="IPR051468">
    <property type="entry name" value="Fungal_SecMetab_SDRs"/>
</dbReference>
<evidence type="ECO:0000313" key="5">
    <source>
        <dbReference type="Proteomes" id="UP000758155"/>
    </source>
</evidence>
<evidence type="ECO:0000256" key="3">
    <source>
        <dbReference type="ARBA" id="ARBA00023002"/>
    </source>
</evidence>
<proteinExistence type="inferred from homology"/>
<dbReference type="InterPro" id="IPR002347">
    <property type="entry name" value="SDR_fam"/>
</dbReference>
<keyword evidence="5" id="KW-1185">Reference proteome</keyword>
<evidence type="ECO:0000256" key="2">
    <source>
        <dbReference type="ARBA" id="ARBA00022857"/>
    </source>
</evidence>
<dbReference type="Pfam" id="PF00106">
    <property type="entry name" value="adh_short"/>
    <property type="match status" value="1"/>
</dbReference>
<accession>A0A9P4WHG4</accession>
<dbReference type="AlphaFoldDB" id="A0A9P4WHG4"/>
<dbReference type="GO" id="GO:0005737">
    <property type="term" value="C:cytoplasm"/>
    <property type="evidence" value="ECO:0007669"/>
    <property type="project" value="TreeGrafter"/>
</dbReference>
<reference evidence="4" key="1">
    <citation type="submission" date="2019-04" db="EMBL/GenBank/DDBJ databases">
        <title>Sequencing of skin fungus with MAO and IRED activity.</title>
        <authorList>
            <person name="Marsaioli A.J."/>
            <person name="Bonatto J.M.C."/>
            <person name="Reis Junior O."/>
        </authorList>
    </citation>
    <scope>NUCLEOTIDE SEQUENCE</scope>
    <source>
        <strain evidence="4">28M1</strain>
    </source>
</reference>
<organism evidence="4 5">
    <name type="scientific">Didymella heteroderae</name>
    <dbReference type="NCBI Taxonomy" id="1769908"/>
    <lineage>
        <taxon>Eukaryota</taxon>
        <taxon>Fungi</taxon>
        <taxon>Dikarya</taxon>
        <taxon>Ascomycota</taxon>
        <taxon>Pezizomycotina</taxon>
        <taxon>Dothideomycetes</taxon>
        <taxon>Pleosporomycetidae</taxon>
        <taxon>Pleosporales</taxon>
        <taxon>Pleosporineae</taxon>
        <taxon>Didymellaceae</taxon>
        <taxon>Didymella</taxon>
    </lineage>
</organism>
<dbReference type="InterPro" id="IPR036291">
    <property type="entry name" value="NAD(P)-bd_dom_sf"/>
</dbReference>
<dbReference type="SUPFAM" id="SSF51735">
    <property type="entry name" value="NAD(P)-binding Rossmann-fold domains"/>
    <property type="match status" value="1"/>
</dbReference>
<dbReference type="Gene3D" id="3.40.50.720">
    <property type="entry name" value="NAD(P)-binding Rossmann-like Domain"/>
    <property type="match status" value="1"/>
</dbReference>
<protein>
    <recommendedName>
        <fullName evidence="6">NAD(P)-binding protein</fullName>
    </recommendedName>
</protein>
<dbReference type="OrthoDB" id="9876299at2759"/>